<dbReference type="Proteomes" id="UP000294933">
    <property type="component" value="Unassembled WGS sequence"/>
</dbReference>
<dbReference type="VEuPathDB" id="FungiDB:BD410DRAFT_831194"/>
<evidence type="ECO:0008006" key="3">
    <source>
        <dbReference type="Google" id="ProtNLM"/>
    </source>
</evidence>
<evidence type="ECO:0000313" key="1">
    <source>
        <dbReference type="EMBL" id="TDL17921.1"/>
    </source>
</evidence>
<keyword evidence="2" id="KW-1185">Reference proteome</keyword>
<protein>
    <recommendedName>
        <fullName evidence="3">F-box domain-containing protein</fullName>
    </recommendedName>
</protein>
<dbReference type="EMBL" id="ML170214">
    <property type="protein sequence ID" value="TDL17921.1"/>
    <property type="molecule type" value="Genomic_DNA"/>
</dbReference>
<accession>A0A4Y7PS87</accession>
<reference evidence="1 2" key="1">
    <citation type="submission" date="2018-06" db="EMBL/GenBank/DDBJ databases">
        <title>A transcriptomic atlas of mushroom development highlights an independent origin of complex multicellularity.</title>
        <authorList>
            <consortium name="DOE Joint Genome Institute"/>
            <person name="Krizsan K."/>
            <person name="Almasi E."/>
            <person name="Merenyi Z."/>
            <person name="Sahu N."/>
            <person name="Viragh M."/>
            <person name="Koszo T."/>
            <person name="Mondo S."/>
            <person name="Kiss B."/>
            <person name="Balint B."/>
            <person name="Kues U."/>
            <person name="Barry K."/>
            <person name="Hegedus J.C."/>
            <person name="Henrissat B."/>
            <person name="Johnson J."/>
            <person name="Lipzen A."/>
            <person name="Ohm R."/>
            <person name="Nagy I."/>
            <person name="Pangilinan J."/>
            <person name="Yan J."/>
            <person name="Xiong Y."/>
            <person name="Grigoriev I.V."/>
            <person name="Hibbett D.S."/>
            <person name="Nagy L.G."/>
        </authorList>
    </citation>
    <scope>NUCLEOTIDE SEQUENCE [LARGE SCALE GENOMIC DNA]</scope>
    <source>
        <strain evidence="1 2">SZMC22713</strain>
    </source>
</reference>
<sequence length="410" mass="46755">MAPHVPPEIWRHIFRCATFTATSLNMMDWHPHWPYASPPWEVDQALTYFSTQPTKMALTLVSRHFREMTLEFLFELVQLHYTRNAQLLLDSILPHTTGTDTRSSPAKWIKYIIVDLDGVSASDSDQWSMVEVLTKIFPCCSNLAAFGWSSVRLNGKHDHPTLMASIPLTITTLEWHADSCMESFYHLRYHTALQNLRVCRIISMSREGLDVTIPFITHLSVRNPLGFIAEAWWDLPSVSHLTIHNVNYNLIKQLLSKSRDTIRSIYLPEPLMCKSGDFPRLLASMPNLETLSYAIILNMSNQLHFSSLWSGVSRHASLTRIYIFAGIGIIDKWTLSTIRDFFRFHLQPLMASHLLPLTISIIGISASASHFFKAGEFWEDGCHTQAGGKRKFCDELSASLSSPQIQCFVE</sequence>
<dbReference type="OrthoDB" id="3256525at2759"/>
<evidence type="ECO:0000313" key="2">
    <source>
        <dbReference type="Proteomes" id="UP000294933"/>
    </source>
</evidence>
<gene>
    <name evidence="1" type="ORF">BD410DRAFT_831194</name>
</gene>
<name>A0A4Y7PS87_9AGAM</name>
<proteinExistence type="predicted"/>
<organism evidence="1 2">
    <name type="scientific">Rickenella mellea</name>
    <dbReference type="NCBI Taxonomy" id="50990"/>
    <lineage>
        <taxon>Eukaryota</taxon>
        <taxon>Fungi</taxon>
        <taxon>Dikarya</taxon>
        <taxon>Basidiomycota</taxon>
        <taxon>Agaricomycotina</taxon>
        <taxon>Agaricomycetes</taxon>
        <taxon>Hymenochaetales</taxon>
        <taxon>Rickenellaceae</taxon>
        <taxon>Rickenella</taxon>
    </lineage>
</organism>
<dbReference type="AlphaFoldDB" id="A0A4Y7PS87"/>